<dbReference type="Pfam" id="PF07681">
    <property type="entry name" value="DoxX"/>
    <property type="match status" value="1"/>
</dbReference>
<keyword evidence="3" id="KW-1003">Cell membrane</keyword>
<feature type="transmembrane region" description="Helical" evidence="7">
    <location>
        <begin position="33"/>
        <end position="58"/>
    </location>
</feature>
<evidence type="ECO:0000256" key="3">
    <source>
        <dbReference type="ARBA" id="ARBA00022475"/>
    </source>
</evidence>
<dbReference type="RefSeq" id="WP_187759983.1">
    <property type="nucleotide sequence ID" value="NZ_CP061038.1"/>
</dbReference>
<dbReference type="AlphaFoldDB" id="A0A7H0LD81"/>
<evidence type="ECO:0000256" key="7">
    <source>
        <dbReference type="SAM" id="Phobius"/>
    </source>
</evidence>
<dbReference type="PANTHER" id="PTHR33452:SF1">
    <property type="entry name" value="INNER MEMBRANE PROTEIN YPHA-RELATED"/>
    <property type="match status" value="1"/>
</dbReference>
<organism evidence="8 9">
    <name type="scientific">Sphingomonas alpina</name>
    <dbReference type="NCBI Taxonomy" id="653931"/>
    <lineage>
        <taxon>Bacteria</taxon>
        <taxon>Pseudomonadati</taxon>
        <taxon>Pseudomonadota</taxon>
        <taxon>Alphaproteobacteria</taxon>
        <taxon>Sphingomonadales</taxon>
        <taxon>Sphingomonadaceae</taxon>
        <taxon>Sphingomonas</taxon>
    </lineage>
</organism>
<sequence>MTAVFFMAHAGVRIANGTIPRFGAFMEAAGFPYGIQLVWLITLSELIAGTLLILGLYVRWATIPLLVIASMGIVIIHRHAGWFVGEHGTGGSEYSVALILLLLIVAASDRSSSTKMDRNGA</sequence>
<evidence type="ECO:0000256" key="5">
    <source>
        <dbReference type="ARBA" id="ARBA00022989"/>
    </source>
</evidence>
<comment type="subcellular location">
    <subcellularLocation>
        <location evidence="1">Cell membrane</location>
        <topology evidence="1">Multi-pass membrane protein</topology>
    </subcellularLocation>
</comment>
<dbReference type="InterPro" id="IPR032808">
    <property type="entry name" value="DoxX"/>
</dbReference>
<name>A0A7H0LD81_9SPHN</name>
<feature type="transmembrane region" description="Helical" evidence="7">
    <location>
        <begin position="91"/>
        <end position="108"/>
    </location>
</feature>
<evidence type="ECO:0000313" key="8">
    <source>
        <dbReference type="EMBL" id="QNQ07634.1"/>
    </source>
</evidence>
<evidence type="ECO:0000256" key="6">
    <source>
        <dbReference type="ARBA" id="ARBA00023136"/>
    </source>
</evidence>
<proteinExistence type="inferred from homology"/>
<accession>A0A7H0LD81</accession>
<comment type="similarity">
    <text evidence="2">Belongs to the DoxX family.</text>
</comment>
<evidence type="ECO:0000256" key="4">
    <source>
        <dbReference type="ARBA" id="ARBA00022692"/>
    </source>
</evidence>
<feature type="transmembrane region" description="Helical" evidence="7">
    <location>
        <begin position="65"/>
        <end position="85"/>
    </location>
</feature>
<keyword evidence="6 7" id="KW-0472">Membrane</keyword>
<keyword evidence="4 7" id="KW-0812">Transmembrane</keyword>
<dbReference type="GO" id="GO:0005886">
    <property type="term" value="C:plasma membrane"/>
    <property type="evidence" value="ECO:0007669"/>
    <property type="project" value="UniProtKB-SubCell"/>
</dbReference>
<keyword evidence="9" id="KW-1185">Reference proteome</keyword>
<dbReference type="Proteomes" id="UP000516148">
    <property type="component" value="Chromosome"/>
</dbReference>
<reference evidence="8 9" key="1">
    <citation type="submission" date="2020-09" db="EMBL/GenBank/DDBJ databases">
        <title>Sphingomonas sp., a new species isolated from pork steak.</title>
        <authorList>
            <person name="Heidler von Heilborn D."/>
        </authorList>
    </citation>
    <scope>NUCLEOTIDE SEQUENCE [LARGE SCALE GENOMIC DNA]</scope>
    <source>
        <strain evidence="9">S8-3T</strain>
    </source>
</reference>
<dbReference type="PANTHER" id="PTHR33452">
    <property type="entry name" value="OXIDOREDUCTASE CATD-RELATED"/>
    <property type="match status" value="1"/>
</dbReference>
<evidence type="ECO:0000256" key="2">
    <source>
        <dbReference type="ARBA" id="ARBA00006679"/>
    </source>
</evidence>
<protein>
    <submittedName>
        <fullName evidence="8">DoxX family protein</fullName>
    </submittedName>
</protein>
<keyword evidence="5 7" id="KW-1133">Transmembrane helix</keyword>
<gene>
    <name evidence="8" type="ORF">H3Z74_12435</name>
</gene>
<dbReference type="KEGG" id="spap:H3Z74_12435"/>
<dbReference type="EMBL" id="CP061038">
    <property type="protein sequence ID" value="QNQ07634.1"/>
    <property type="molecule type" value="Genomic_DNA"/>
</dbReference>
<evidence type="ECO:0000256" key="1">
    <source>
        <dbReference type="ARBA" id="ARBA00004651"/>
    </source>
</evidence>
<evidence type="ECO:0000313" key="9">
    <source>
        <dbReference type="Proteomes" id="UP000516148"/>
    </source>
</evidence>
<dbReference type="InterPro" id="IPR051907">
    <property type="entry name" value="DoxX-like_oxidoreductase"/>
</dbReference>